<keyword evidence="1" id="KW-0863">Zinc-finger</keyword>
<dbReference type="InterPro" id="IPR044730">
    <property type="entry name" value="RNase_H-like_dom_plant"/>
</dbReference>
<dbReference type="InterPro" id="IPR001878">
    <property type="entry name" value="Znf_CCHC"/>
</dbReference>
<dbReference type="Gene3D" id="3.30.420.10">
    <property type="entry name" value="Ribonuclease H-like superfamily/Ribonuclease H"/>
    <property type="match status" value="1"/>
</dbReference>
<dbReference type="GO" id="GO:0008270">
    <property type="term" value="F:zinc ion binding"/>
    <property type="evidence" value="ECO:0007669"/>
    <property type="project" value="UniProtKB-KW"/>
</dbReference>
<gene>
    <name evidence="4" type="ORF">FSB_LOCUS29274</name>
</gene>
<feature type="domain" description="CCHC-type" evidence="3">
    <location>
        <begin position="180"/>
        <end position="193"/>
    </location>
</feature>
<keyword evidence="1" id="KW-0479">Metal-binding</keyword>
<dbReference type="CDD" id="cd06222">
    <property type="entry name" value="RNase_H_like"/>
    <property type="match status" value="1"/>
</dbReference>
<dbReference type="Gene3D" id="3.60.10.10">
    <property type="entry name" value="Endonuclease/exonuclease/phosphatase"/>
    <property type="match status" value="1"/>
</dbReference>
<dbReference type="Pfam" id="PF00078">
    <property type="entry name" value="RVT_1"/>
    <property type="match status" value="1"/>
</dbReference>
<reference evidence="4" key="1">
    <citation type="submission" date="2018-02" db="EMBL/GenBank/DDBJ databases">
        <authorList>
            <person name="Cohen D.B."/>
            <person name="Kent A.D."/>
        </authorList>
    </citation>
    <scope>NUCLEOTIDE SEQUENCE</scope>
</reference>
<dbReference type="PANTHER" id="PTHR46890">
    <property type="entry name" value="NON-LTR RETROLELEMENT REVERSE TRANSCRIPTASE-LIKE PROTEIN-RELATED"/>
    <property type="match status" value="1"/>
</dbReference>
<evidence type="ECO:0000259" key="3">
    <source>
        <dbReference type="PROSITE" id="PS50158"/>
    </source>
</evidence>
<feature type="compositionally biased region" description="Basic residues" evidence="2">
    <location>
        <begin position="378"/>
        <end position="388"/>
    </location>
</feature>
<feature type="compositionally biased region" description="Polar residues" evidence="2">
    <location>
        <begin position="405"/>
        <end position="419"/>
    </location>
</feature>
<dbReference type="InterPro" id="IPR012337">
    <property type="entry name" value="RNaseH-like_sf"/>
</dbReference>
<organism evidence="4">
    <name type="scientific">Fagus sylvatica</name>
    <name type="common">Beechnut</name>
    <dbReference type="NCBI Taxonomy" id="28930"/>
    <lineage>
        <taxon>Eukaryota</taxon>
        <taxon>Viridiplantae</taxon>
        <taxon>Streptophyta</taxon>
        <taxon>Embryophyta</taxon>
        <taxon>Tracheophyta</taxon>
        <taxon>Spermatophyta</taxon>
        <taxon>Magnoliopsida</taxon>
        <taxon>eudicotyledons</taxon>
        <taxon>Gunneridae</taxon>
        <taxon>Pentapetalae</taxon>
        <taxon>rosids</taxon>
        <taxon>fabids</taxon>
        <taxon>Fagales</taxon>
        <taxon>Fagaceae</taxon>
        <taxon>Fagus</taxon>
    </lineage>
</organism>
<dbReference type="Pfam" id="PF13456">
    <property type="entry name" value="RVT_3"/>
    <property type="match status" value="1"/>
</dbReference>
<proteinExistence type="predicted"/>
<dbReference type="InterPro" id="IPR036397">
    <property type="entry name" value="RNaseH_sf"/>
</dbReference>
<dbReference type="Pfam" id="PF14392">
    <property type="entry name" value="zf-CCHC_4"/>
    <property type="match status" value="1"/>
</dbReference>
<dbReference type="InterPro" id="IPR000477">
    <property type="entry name" value="RT_dom"/>
</dbReference>
<dbReference type="PROSITE" id="PS50158">
    <property type="entry name" value="ZF_CCHC"/>
    <property type="match status" value="1"/>
</dbReference>
<dbReference type="EMBL" id="OIVN01002192">
    <property type="protein sequence ID" value="SPD01392.1"/>
    <property type="molecule type" value="Genomic_DNA"/>
</dbReference>
<keyword evidence="1" id="KW-0862">Zinc</keyword>
<dbReference type="InterPro" id="IPR036691">
    <property type="entry name" value="Endo/exonu/phosph_ase_sf"/>
</dbReference>
<dbReference type="SUPFAM" id="SSF56219">
    <property type="entry name" value="DNase I-like"/>
    <property type="match status" value="1"/>
</dbReference>
<dbReference type="InterPro" id="IPR025558">
    <property type="entry name" value="DUF4283"/>
</dbReference>
<sequence>MPDNLTPSQSVEELIARTESCSCADNRLSLTPAHYPTNPCDLTLVGKIISPRNFILAVVKDIVERAWKPSHPVQVTRLDRNTFLFYFGHEVNRQLTYNRRPWTIKGGFGPENVVTGTYLAGVGRVLKVDFASEPIPWRKFVRVRIEINITRPLTPRIFLPRPGLSDVWIGLKYEKLPELCFICGVIGHVEKECLLEKFHLSNQSGFKFPIFGNWIRPENDLELPDIYTKAPCSVIHQPDNGCTIISSEEALGTPIPVMVPTLVLVVPTRKGCMGMFPVGRDPTTECPRSHDEVLSFAKLLEGSLHHDASTLSTCMVHKDNLEFQCPGPPTDTEVCNILAVDNIDLPHLDPSPNSGAIALGSPIDHETAPSCLQSQPKQPKKKERQRKKNFVESPKLSARKKKSHGYSSEEATSEISLPNSEEGLAKPPQAIYGPWMCFGDFNCVVEESEKEEGNKGCSSTPNYLKELLFELEAIDLGFSRNQFTWWNKRWGRGAIRERLDQAISNPSWRLAFPNAIVLHLGAVNSDHAPLLVDTNPTDEFRPRPFRFEAMWVRDPHSDIIVNKAWSSKVFGSHSYILCRKQSLTTLGLKKWNKEVFGHYQTRIKELSSRIEAIQMQGRTELIARQEAVLQGELNEWLRRNEALWRQKSRETWLKDGDKNSKKFHLSTIIRRKRNSIDAIKNDDGDWLTSKKDIREHVTHKSSQLFHEEPMCFPQDLEQLINPIITHSENFELCKVPSPQEIKSTIFDMFNQKAPGPDGLPALFYKKYWSTVGHTVTEAIQSFFTLGRLLKESAFIPSRWIAENQLTVHELLHSFKRRKVKGGFVALKIDLQKVYHRVNWKFLQAVLSNFGFDDCFVKWVMECVSTVSFSILINGGQSKHFCPSRSLRQGDPLSPYLFILCQEVLARIIDKKYAAGNIKGVKMNVGGPDFTNVMFADDKMLFSKANVTDVSVLNSCLDKYCSWSGQLINRTKSGVDLKTLSTSKTNWRLDLLVGEAKTYLGLVVVRLSNLLPKHSPLIPSPPLMYPQCLCMVALRSKYKVTDSWLREEPRKFSSHTWRAVERMKNLITKGACFLIGNGGSIDIWKEPWVPWLPGYILRPKSLTTNYPLLKVADLINPINNCWFEEKLLKLFDEESINAIKRIVIPAAPSLDKLIWILDAKGKFSVKSAFNINHAPAQIVDESLWSQLWKLKIHDRYKLLVWRIATGILPTRLTVAQKLGAGDSSCPLCQDCEESIDHLFFKCSVSRAIWFGSSRAIHSSLLTITSSQDILKFICNPAFCLMTNTRPSKVWNAPSLGTVKLNVDAGIRVDQASIAVVARNHRGFIIKAWAKLVDFSDPTMAEAAAITWALELDVIEKFEHICIESDAKVCVDALAAPINDCLWKIRALISMSLKLALKFSSCNFQWVKRNANQVTHVLAKVSFSLTHPFVCFALSFPTSVAKA</sequence>
<dbReference type="Pfam" id="PF13966">
    <property type="entry name" value="zf-RVT"/>
    <property type="match status" value="1"/>
</dbReference>
<feature type="region of interest" description="Disordered" evidence="2">
    <location>
        <begin position="351"/>
        <end position="422"/>
    </location>
</feature>
<accession>A0A2N9GP44</accession>
<dbReference type="InterPro" id="IPR052343">
    <property type="entry name" value="Retrotransposon-Effector_Assoc"/>
</dbReference>
<evidence type="ECO:0000256" key="1">
    <source>
        <dbReference type="PROSITE-ProRule" id="PRU00047"/>
    </source>
</evidence>
<evidence type="ECO:0000313" key="4">
    <source>
        <dbReference type="EMBL" id="SPD01392.1"/>
    </source>
</evidence>
<protein>
    <recommendedName>
        <fullName evidence="3">CCHC-type domain-containing protein</fullName>
    </recommendedName>
</protein>
<dbReference type="InterPro" id="IPR026960">
    <property type="entry name" value="RVT-Znf"/>
</dbReference>
<dbReference type="GO" id="GO:0004523">
    <property type="term" value="F:RNA-DNA hybrid ribonuclease activity"/>
    <property type="evidence" value="ECO:0007669"/>
    <property type="project" value="InterPro"/>
</dbReference>
<dbReference type="InterPro" id="IPR002156">
    <property type="entry name" value="RNaseH_domain"/>
</dbReference>
<dbReference type="InterPro" id="IPR025836">
    <property type="entry name" value="Zn_knuckle_CX2CX4HX4C"/>
</dbReference>
<dbReference type="PANTHER" id="PTHR46890:SF48">
    <property type="entry name" value="RNA-DIRECTED DNA POLYMERASE"/>
    <property type="match status" value="1"/>
</dbReference>
<dbReference type="SUPFAM" id="SSF53098">
    <property type="entry name" value="Ribonuclease H-like"/>
    <property type="match status" value="1"/>
</dbReference>
<evidence type="ECO:0000256" key="2">
    <source>
        <dbReference type="SAM" id="MobiDB-lite"/>
    </source>
</evidence>
<dbReference type="GO" id="GO:0003676">
    <property type="term" value="F:nucleic acid binding"/>
    <property type="evidence" value="ECO:0007669"/>
    <property type="project" value="InterPro"/>
</dbReference>
<name>A0A2N9GP44_FAGSY</name>
<dbReference type="Pfam" id="PF14111">
    <property type="entry name" value="DUF4283"/>
    <property type="match status" value="1"/>
</dbReference>